<dbReference type="EMBL" id="CAJNDS010002513">
    <property type="protein sequence ID" value="CAE7506073.1"/>
    <property type="molecule type" value="Genomic_DNA"/>
</dbReference>
<reference evidence="1" key="1">
    <citation type="submission" date="2021-02" db="EMBL/GenBank/DDBJ databases">
        <authorList>
            <person name="Dougan E. K."/>
            <person name="Rhodes N."/>
            <person name="Thang M."/>
            <person name="Chan C."/>
        </authorList>
    </citation>
    <scope>NUCLEOTIDE SEQUENCE</scope>
</reference>
<evidence type="ECO:0000313" key="1">
    <source>
        <dbReference type="EMBL" id="CAE7506073.1"/>
    </source>
</evidence>
<accession>A0A812T187</accession>
<dbReference type="Proteomes" id="UP000604046">
    <property type="component" value="Unassembled WGS sequence"/>
</dbReference>
<sequence length="59" mass="6263">MCPRNPFDHEQVHLAFDVCTSGAQHSVDRLGCFPYGRPNSSGFGACSARAVRPSGVGIV</sequence>
<gene>
    <name evidence="1" type="ORF">SNAT2548_LOCUS28344</name>
</gene>
<organism evidence="1 2">
    <name type="scientific">Symbiodinium natans</name>
    <dbReference type="NCBI Taxonomy" id="878477"/>
    <lineage>
        <taxon>Eukaryota</taxon>
        <taxon>Sar</taxon>
        <taxon>Alveolata</taxon>
        <taxon>Dinophyceae</taxon>
        <taxon>Suessiales</taxon>
        <taxon>Symbiodiniaceae</taxon>
        <taxon>Symbiodinium</taxon>
    </lineage>
</organism>
<dbReference type="AlphaFoldDB" id="A0A812T187"/>
<protein>
    <submittedName>
        <fullName evidence="1">Uncharacterized protein</fullName>
    </submittedName>
</protein>
<proteinExistence type="predicted"/>
<keyword evidence="2" id="KW-1185">Reference proteome</keyword>
<comment type="caution">
    <text evidence="1">The sequence shown here is derived from an EMBL/GenBank/DDBJ whole genome shotgun (WGS) entry which is preliminary data.</text>
</comment>
<evidence type="ECO:0000313" key="2">
    <source>
        <dbReference type="Proteomes" id="UP000604046"/>
    </source>
</evidence>
<name>A0A812T187_9DINO</name>